<feature type="domain" description="Enoyl reductase (ER)" evidence="1">
    <location>
        <begin position="22"/>
        <end position="328"/>
    </location>
</feature>
<dbReference type="InterPro" id="IPR014188">
    <property type="entry name" value="Acrylyl-CoA_reductase_AcuI"/>
</dbReference>
<dbReference type="InterPro" id="IPR013149">
    <property type="entry name" value="ADH-like_C"/>
</dbReference>
<dbReference type="Pfam" id="PF00107">
    <property type="entry name" value="ADH_zinc_N"/>
    <property type="match status" value="1"/>
</dbReference>
<dbReference type="SMART" id="SM00829">
    <property type="entry name" value="PKS_ER"/>
    <property type="match status" value="1"/>
</dbReference>
<accession>A0ABV5JYK5</accession>
<dbReference type="SUPFAM" id="SSF50129">
    <property type="entry name" value="GroES-like"/>
    <property type="match status" value="1"/>
</dbReference>
<dbReference type="InterPro" id="IPR020843">
    <property type="entry name" value="ER"/>
</dbReference>
<keyword evidence="3" id="KW-1185">Reference proteome</keyword>
<evidence type="ECO:0000313" key="2">
    <source>
        <dbReference type="EMBL" id="MFB9270447.1"/>
    </source>
</evidence>
<dbReference type="CDD" id="cd05280">
    <property type="entry name" value="MDR_yhdh_yhfp"/>
    <property type="match status" value="1"/>
</dbReference>
<proteinExistence type="predicted"/>
<reference evidence="2 3" key="1">
    <citation type="submission" date="2024-09" db="EMBL/GenBank/DDBJ databases">
        <authorList>
            <person name="Sun Q."/>
            <person name="Mori K."/>
        </authorList>
    </citation>
    <scope>NUCLEOTIDE SEQUENCE [LARGE SCALE GENOMIC DNA]</scope>
    <source>
        <strain evidence="2 3">JCM 13034</strain>
    </source>
</reference>
<name>A0ABV5JYK5_9FLAO</name>
<dbReference type="PANTHER" id="PTHR43677">
    <property type="entry name" value="SHORT-CHAIN DEHYDROGENASE/REDUCTASE"/>
    <property type="match status" value="1"/>
</dbReference>
<dbReference type="Gene3D" id="3.40.50.720">
    <property type="entry name" value="NAD(P)-binding Rossmann-like Domain"/>
    <property type="match status" value="1"/>
</dbReference>
<dbReference type="InterPro" id="IPR013154">
    <property type="entry name" value="ADH-like_N"/>
</dbReference>
<comment type="caution">
    <text evidence="2">The sequence shown here is derived from an EMBL/GenBank/DDBJ whole genome shotgun (WGS) entry which is preliminary data.</text>
</comment>
<organism evidence="2 3">
    <name type="scientific">Lutibacter litoralis</name>
    <dbReference type="NCBI Taxonomy" id="321268"/>
    <lineage>
        <taxon>Bacteria</taxon>
        <taxon>Pseudomonadati</taxon>
        <taxon>Bacteroidota</taxon>
        <taxon>Flavobacteriia</taxon>
        <taxon>Flavobacteriales</taxon>
        <taxon>Flavobacteriaceae</taxon>
        <taxon>Lutibacter</taxon>
    </lineage>
</organism>
<dbReference type="Pfam" id="PF08240">
    <property type="entry name" value="ADH_N"/>
    <property type="match status" value="1"/>
</dbReference>
<dbReference type="NCBIfam" id="TIGR02823">
    <property type="entry name" value="oxido_YhdH"/>
    <property type="match status" value="1"/>
</dbReference>
<gene>
    <name evidence="2" type="ORF">ACFFT3_00990</name>
</gene>
<dbReference type="SUPFAM" id="SSF51735">
    <property type="entry name" value="NAD(P)-binding Rossmann-fold domains"/>
    <property type="match status" value="1"/>
</dbReference>
<evidence type="ECO:0000313" key="3">
    <source>
        <dbReference type="Proteomes" id="UP001589665"/>
    </source>
</evidence>
<dbReference type="InterPro" id="IPR036291">
    <property type="entry name" value="NAD(P)-bd_dom_sf"/>
</dbReference>
<evidence type="ECO:0000259" key="1">
    <source>
        <dbReference type="SMART" id="SM00829"/>
    </source>
</evidence>
<dbReference type="Gene3D" id="3.90.180.10">
    <property type="entry name" value="Medium-chain alcohol dehydrogenases, catalytic domain"/>
    <property type="match status" value="1"/>
</dbReference>
<dbReference type="EMBL" id="JBHMDX010000001">
    <property type="protein sequence ID" value="MFB9270447.1"/>
    <property type="molecule type" value="Genomic_DNA"/>
</dbReference>
<dbReference type="InterPro" id="IPR011032">
    <property type="entry name" value="GroES-like_sf"/>
</dbReference>
<protein>
    <submittedName>
        <fullName evidence="2">YhdH/YhfP family quinone oxidoreductase</fullName>
    </submittedName>
</protein>
<dbReference type="Proteomes" id="UP001589665">
    <property type="component" value="Unassembled WGS sequence"/>
</dbReference>
<dbReference type="PANTHER" id="PTHR43677:SF1">
    <property type="entry name" value="ACRYLYL-COA REDUCTASE ACUI-RELATED"/>
    <property type="match status" value="1"/>
</dbReference>
<dbReference type="InterPro" id="IPR051397">
    <property type="entry name" value="Zn-ADH-like_protein"/>
</dbReference>
<sequence>MMNDKTTFKAFRVEEDNEKFVSAIKEMPFEALKEKELLIKVHYSSLNYKDALSAIGNKGVTRNYPHTPGIDAVGTIVSSNSEKFKIDNEVIVTSYDLGMNTNGGFAEYVKVPENWVVKLPKNLSMKEAMIFGTAGLTAGMSVLKLTETVKPENGNIVVSGATGGVGSLSVLILNKLGYKVTAITGKENEKQYFEDLGVEVISRKDFEDMQKRPLLKPLFSGGIDTVGGIILENIIKTVAPLGVVTCCGNVASPKLELTVFPFILRGISLIGIDSQNYPMHYREHVWNKLAKEWKVENLEENTTTITFNQLSEKLNLMLKGKLKGRTILKLL</sequence>
<dbReference type="RefSeq" id="WP_229714371.1">
    <property type="nucleotide sequence ID" value="NZ_BMNS01000001.1"/>
</dbReference>